<feature type="region of interest" description="Disordered" evidence="1">
    <location>
        <begin position="130"/>
        <end position="192"/>
    </location>
</feature>
<evidence type="ECO:0000313" key="4">
    <source>
        <dbReference type="Proteomes" id="UP000255239"/>
    </source>
</evidence>
<sequence length="225" mass="25778">MMMKNTQLHYKQFKLANFSRTWRPHVGEENTRLAALQKLDSMMPDFARGDAGVRIHETVKQLVEQDPSIKITNSTLRPFNFSTRLIPRYLEFAADALGQFVGENGQWQLKDEAPAIILPDEEVLEPMGEADLDDETQDDETLDDDEIEVDESEGEELEEMDDAEEAEEAEQEEKHPAKPNFKAPRDNGDGTYMVEFEFDGRHYAWSGAAGNRIEAMQAAWRAYFK</sequence>
<name>A0A378H5D8_KLEPN</name>
<feature type="compositionally biased region" description="Acidic residues" evidence="1">
    <location>
        <begin position="130"/>
        <end position="171"/>
    </location>
</feature>
<dbReference type="InterPro" id="IPR049454">
    <property type="entry name" value="TelK_stirrup"/>
</dbReference>
<dbReference type="Proteomes" id="UP000255239">
    <property type="component" value="Unassembled WGS sequence"/>
</dbReference>
<evidence type="ECO:0000256" key="1">
    <source>
        <dbReference type="SAM" id="MobiDB-lite"/>
    </source>
</evidence>
<protein>
    <recommendedName>
        <fullName evidence="2">Protelomerase TelK-like stirrup domain-containing protein</fullName>
    </recommendedName>
</protein>
<dbReference type="AlphaFoldDB" id="A0A378H5D8"/>
<dbReference type="EMBL" id="UGMG01000005">
    <property type="protein sequence ID" value="STX11930.1"/>
    <property type="molecule type" value="Genomic_DNA"/>
</dbReference>
<reference evidence="3 4" key="1">
    <citation type="submission" date="2018-06" db="EMBL/GenBank/DDBJ databases">
        <authorList>
            <consortium name="Pathogen Informatics"/>
            <person name="Doyle S."/>
        </authorList>
    </citation>
    <scope>NUCLEOTIDE SEQUENCE [LARGE SCALE GENOMIC DNA]</scope>
    <source>
        <strain evidence="3 4">NCTC11679</strain>
    </source>
</reference>
<gene>
    <name evidence="3" type="ORF">NCTC11679_06391</name>
</gene>
<dbReference type="Gene3D" id="1.10.10.2040">
    <property type="match status" value="1"/>
</dbReference>
<proteinExistence type="predicted"/>
<evidence type="ECO:0000259" key="2">
    <source>
        <dbReference type="Pfam" id="PF20818"/>
    </source>
</evidence>
<accession>A0A378H5D8</accession>
<feature type="domain" description="Protelomerase TelK-like stirrup" evidence="2">
    <location>
        <begin position="29"/>
        <end position="119"/>
    </location>
</feature>
<evidence type="ECO:0000313" key="3">
    <source>
        <dbReference type="EMBL" id="STX11930.1"/>
    </source>
</evidence>
<dbReference type="Pfam" id="PF20818">
    <property type="entry name" value="TelK_stirrup"/>
    <property type="match status" value="1"/>
</dbReference>
<organism evidence="3 4">
    <name type="scientific">Klebsiella pneumoniae</name>
    <dbReference type="NCBI Taxonomy" id="573"/>
    <lineage>
        <taxon>Bacteria</taxon>
        <taxon>Pseudomonadati</taxon>
        <taxon>Pseudomonadota</taxon>
        <taxon>Gammaproteobacteria</taxon>
        <taxon>Enterobacterales</taxon>
        <taxon>Enterobacteriaceae</taxon>
        <taxon>Klebsiella/Raoultella group</taxon>
        <taxon>Klebsiella</taxon>
        <taxon>Klebsiella pneumoniae complex</taxon>
    </lineage>
</organism>